<gene>
    <name evidence="1" type="ORF">K5V21_12565</name>
</gene>
<accession>A0ABS7KZP2</accession>
<organism evidence="1 2">
    <name type="scientific">Clostridium sardiniense</name>
    <name type="common">Clostridium absonum</name>
    <dbReference type="NCBI Taxonomy" id="29369"/>
    <lineage>
        <taxon>Bacteria</taxon>
        <taxon>Bacillati</taxon>
        <taxon>Bacillota</taxon>
        <taxon>Clostridia</taxon>
        <taxon>Eubacteriales</taxon>
        <taxon>Clostridiaceae</taxon>
        <taxon>Clostridium</taxon>
    </lineage>
</organism>
<dbReference type="RefSeq" id="WP_221861536.1">
    <property type="nucleotide sequence ID" value="NZ_JAIKTU010000009.1"/>
</dbReference>
<dbReference type="InterPro" id="IPR025648">
    <property type="entry name" value="DUF4358"/>
</dbReference>
<reference evidence="1 2" key="1">
    <citation type="journal article" date="2021" name="Cell Host Microbe">
        <title>in vivo commensal control of Clostridioides difficile virulence.</title>
        <authorList>
            <person name="Girinathan B.P."/>
            <person name="Dibenedetto N."/>
            <person name="Worley J.N."/>
            <person name="Peltier J."/>
            <person name="Arrieta-Ortiz M.L."/>
            <person name="Rupa Christinal Immanuel S."/>
            <person name="Lavin R."/>
            <person name="Delaney M.L."/>
            <person name="Cummins C."/>
            <person name="Hoffmann M."/>
            <person name="Luo Y."/>
            <person name="Gonzalez-Escalona N."/>
            <person name="Allard M."/>
            <person name="Onderdonk A.B."/>
            <person name="Gerber G.K."/>
            <person name="Sonenshein A.L."/>
            <person name="Baliga N."/>
            <person name="Dupuy B."/>
            <person name="Bry L."/>
        </authorList>
    </citation>
    <scope>NUCLEOTIDE SEQUENCE [LARGE SCALE GENOMIC DNA]</scope>
    <source>
        <strain evidence="1 2">DSM 599</strain>
    </source>
</reference>
<comment type="caution">
    <text evidence="1">The sequence shown here is derived from an EMBL/GenBank/DDBJ whole genome shotgun (WGS) entry which is preliminary data.</text>
</comment>
<protein>
    <submittedName>
        <fullName evidence="1">DUF4358 domain-containing protein</fullName>
    </submittedName>
</protein>
<keyword evidence="2" id="KW-1185">Reference proteome</keyword>
<dbReference type="Proteomes" id="UP001299068">
    <property type="component" value="Unassembled WGS sequence"/>
</dbReference>
<dbReference type="EMBL" id="JAIKTU010000009">
    <property type="protein sequence ID" value="MBY0756280.1"/>
    <property type="molecule type" value="Genomic_DNA"/>
</dbReference>
<proteinExistence type="predicted"/>
<sequence>MKDINKRSCVKLLLVIFLVIIFKGCTTFSDTKNISVNNIVKEIEVAHDLSSMRKGDSKVLKRYYGLNSNDLEEFCLYLPSSTMDVDEILIVKVKNKKQIESIEDSMEDRANKQLESFKDYAPEQANLIENNEIAVRGNYVIFVISKDAEAIKDKFKEAIK</sequence>
<dbReference type="Pfam" id="PF14270">
    <property type="entry name" value="DUF4358"/>
    <property type="match status" value="1"/>
</dbReference>
<evidence type="ECO:0000313" key="2">
    <source>
        <dbReference type="Proteomes" id="UP001299068"/>
    </source>
</evidence>
<evidence type="ECO:0000313" key="1">
    <source>
        <dbReference type="EMBL" id="MBY0756280.1"/>
    </source>
</evidence>
<name>A0ABS7KZP2_CLOSR</name>